<dbReference type="PANTHER" id="PTHR10772:SF58">
    <property type="entry name" value="CO-CHAPERONIN GROES"/>
    <property type="match status" value="1"/>
</dbReference>
<dbReference type="EMBL" id="CP000554">
    <property type="protein sequence ID" value="ABM77255.1"/>
    <property type="molecule type" value="Genomic_DNA"/>
</dbReference>
<evidence type="ECO:0000313" key="6">
    <source>
        <dbReference type="Proteomes" id="UP000002274"/>
    </source>
</evidence>
<dbReference type="FunFam" id="2.30.33.40:FF:000001">
    <property type="entry name" value="10 kDa chaperonin"/>
    <property type="match status" value="1"/>
</dbReference>
<dbReference type="NCBIfam" id="NF001533">
    <property type="entry name" value="PRK00364.2-4"/>
    <property type="match status" value="1"/>
</dbReference>
<dbReference type="NCBIfam" id="NF001534">
    <property type="entry name" value="PRK00364.2-5"/>
    <property type="match status" value="1"/>
</dbReference>
<dbReference type="InterPro" id="IPR020818">
    <property type="entry name" value="Chaperonin_GroES"/>
</dbReference>
<dbReference type="GO" id="GO:0046872">
    <property type="term" value="F:metal ion binding"/>
    <property type="evidence" value="ECO:0007669"/>
    <property type="project" value="TreeGrafter"/>
</dbReference>
<gene>
    <name evidence="3" type="primary">groES</name>
    <name evidence="3" type="synonym">groS</name>
    <name evidence="5" type="ordered locus">P9303_05031</name>
</gene>
<accession>A2C6Z5</accession>
<organism evidence="5 6">
    <name type="scientific">Prochlorococcus marinus (strain MIT 9303)</name>
    <dbReference type="NCBI Taxonomy" id="59922"/>
    <lineage>
        <taxon>Bacteria</taxon>
        <taxon>Bacillati</taxon>
        <taxon>Cyanobacteriota</taxon>
        <taxon>Cyanophyceae</taxon>
        <taxon>Synechococcales</taxon>
        <taxon>Prochlorococcaceae</taxon>
        <taxon>Prochlorococcus</taxon>
    </lineage>
</organism>
<dbReference type="PANTHER" id="PTHR10772">
    <property type="entry name" value="10 KDA HEAT SHOCK PROTEIN"/>
    <property type="match status" value="1"/>
</dbReference>
<dbReference type="PRINTS" id="PR00297">
    <property type="entry name" value="CHAPERONIN10"/>
</dbReference>
<comment type="function">
    <text evidence="3 4">Together with the chaperonin GroEL, plays an essential role in assisting protein folding. The GroEL-GroES system forms a nano-cage that allows encapsulation of the non-native substrate proteins and provides a physical environment optimized to promote and accelerate protein folding. GroES binds to the apical surface of the GroEL ring, thereby capping the opening of the GroEL channel.</text>
</comment>
<dbReference type="InterPro" id="IPR037124">
    <property type="entry name" value="Chaperonin_GroES_sf"/>
</dbReference>
<dbReference type="SMR" id="A2C6Z5"/>
<name>A2C6Z5_PROM3</name>
<protein>
    <recommendedName>
        <fullName evidence="3">Co-chaperonin GroES</fullName>
    </recommendedName>
    <alternativeName>
        <fullName evidence="3">10 kDa chaperonin</fullName>
    </alternativeName>
    <alternativeName>
        <fullName evidence="3">Chaperonin-10</fullName>
        <shortName evidence="3">Cpn10</shortName>
    </alternativeName>
</protein>
<keyword evidence="3" id="KW-0963">Cytoplasm</keyword>
<proteinExistence type="inferred from homology"/>
<dbReference type="NCBIfam" id="NF001530">
    <property type="entry name" value="PRK00364.1-6"/>
    <property type="match status" value="1"/>
</dbReference>
<dbReference type="HOGENOM" id="CLU_132825_2_1_3"/>
<dbReference type="STRING" id="59922.P9303_05031"/>
<evidence type="ECO:0000256" key="2">
    <source>
        <dbReference type="ARBA" id="ARBA00023186"/>
    </source>
</evidence>
<dbReference type="Gene3D" id="2.30.33.40">
    <property type="entry name" value="GroES chaperonin"/>
    <property type="match status" value="1"/>
</dbReference>
<dbReference type="Pfam" id="PF00166">
    <property type="entry name" value="Cpn10"/>
    <property type="match status" value="1"/>
</dbReference>
<dbReference type="KEGG" id="pmf:P9303_05031"/>
<comment type="similarity">
    <text evidence="1 3 4">Belongs to the GroES chaperonin family.</text>
</comment>
<dbReference type="SMART" id="SM00883">
    <property type="entry name" value="Cpn10"/>
    <property type="match status" value="1"/>
</dbReference>
<reference evidence="5 6" key="1">
    <citation type="journal article" date="2007" name="PLoS Genet.">
        <title>Patterns and implications of gene gain and loss in the evolution of Prochlorococcus.</title>
        <authorList>
            <person name="Kettler G.C."/>
            <person name="Martiny A.C."/>
            <person name="Huang K."/>
            <person name="Zucker J."/>
            <person name="Coleman M.L."/>
            <person name="Rodrigue S."/>
            <person name="Chen F."/>
            <person name="Lapidus A."/>
            <person name="Ferriera S."/>
            <person name="Johnson J."/>
            <person name="Steglich C."/>
            <person name="Church G.M."/>
            <person name="Richardson P."/>
            <person name="Chisholm S.W."/>
        </authorList>
    </citation>
    <scope>NUCLEOTIDE SEQUENCE [LARGE SCALE GENOMIC DNA]</scope>
    <source>
        <strain evidence="5 6">MIT 9303</strain>
    </source>
</reference>
<dbReference type="GO" id="GO:0044183">
    <property type="term" value="F:protein folding chaperone"/>
    <property type="evidence" value="ECO:0007669"/>
    <property type="project" value="InterPro"/>
</dbReference>
<dbReference type="NCBIfam" id="NF001531">
    <property type="entry name" value="PRK00364.2-2"/>
    <property type="match status" value="1"/>
</dbReference>
<dbReference type="GO" id="GO:0005737">
    <property type="term" value="C:cytoplasm"/>
    <property type="evidence" value="ECO:0007669"/>
    <property type="project" value="UniProtKB-SubCell"/>
</dbReference>
<dbReference type="CDD" id="cd00320">
    <property type="entry name" value="cpn10"/>
    <property type="match status" value="1"/>
</dbReference>
<evidence type="ECO:0000256" key="3">
    <source>
        <dbReference type="HAMAP-Rule" id="MF_00580"/>
    </source>
</evidence>
<evidence type="ECO:0000256" key="1">
    <source>
        <dbReference type="ARBA" id="ARBA00006975"/>
    </source>
</evidence>
<dbReference type="GO" id="GO:0005524">
    <property type="term" value="F:ATP binding"/>
    <property type="evidence" value="ECO:0007669"/>
    <property type="project" value="InterPro"/>
</dbReference>
<dbReference type="GO" id="GO:0051087">
    <property type="term" value="F:protein-folding chaperone binding"/>
    <property type="evidence" value="ECO:0007669"/>
    <property type="project" value="TreeGrafter"/>
</dbReference>
<evidence type="ECO:0000256" key="4">
    <source>
        <dbReference type="RuleBase" id="RU000535"/>
    </source>
</evidence>
<dbReference type="InterPro" id="IPR018369">
    <property type="entry name" value="Chaprnonin_Cpn10_CS"/>
</dbReference>
<dbReference type="GO" id="GO:0051082">
    <property type="term" value="F:unfolded protein binding"/>
    <property type="evidence" value="ECO:0007669"/>
    <property type="project" value="TreeGrafter"/>
</dbReference>
<dbReference type="HAMAP" id="MF_00580">
    <property type="entry name" value="CH10"/>
    <property type="match status" value="1"/>
</dbReference>
<dbReference type="InterPro" id="IPR011032">
    <property type="entry name" value="GroES-like_sf"/>
</dbReference>
<comment type="subunit">
    <text evidence="3">Heptamer of 7 subunits arranged in a ring. Interacts with the chaperonin GroEL.</text>
</comment>
<dbReference type="SUPFAM" id="SSF50129">
    <property type="entry name" value="GroES-like"/>
    <property type="match status" value="1"/>
</dbReference>
<sequence length="166" mass="17464">MPLQSGATLPLHGEIFSGFGDPHRYRLVGTASTHIGLALNGHECYSRSLCGASAPCSCSFNTPMAAVSLSVSTVKPLGDRVFVKVSESEEKTAGGILLPDTAKEKPQVGEVVQVGPGKRNDDGSRQAPEVGVGDKVLYSKYAGTDIKLSTDEYVLLSEKDILAVVN</sequence>
<dbReference type="Proteomes" id="UP000002274">
    <property type="component" value="Chromosome"/>
</dbReference>
<comment type="subcellular location">
    <subcellularLocation>
        <location evidence="3">Cytoplasm</location>
    </subcellularLocation>
</comment>
<dbReference type="AlphaFoldDB" id="A2C6Z5"/>
<evidence type="ECO:0000313" key="5">
    <source>
        <dbReference type="EMBL" id="ABM77255.1"/>
    </source>
</evidence>
<dbReference type="PROSITE" id="PS00681">
    <property type="entry name" value="CHAPERONINS_CPN10"/>
    <property type="match status" value="1"/>
</dbReference>
<keyword evidence="2 3" id="KW-0143">Chaperone</keyword>